<comment type="caution">
    <text evidence="1">The sequence shown here is derived from an EMBL/GenBank/DDBJ whole genome shotgun (WGS) entry which is preliminary data.</text>
</comment>
<name>A0AC60NVC6_IXOPE</name>
<evidence type="ECO:0000313" key="2">
    <source>
        <dbReference type="Proteomes" id="UP000805193"/>
    </source>
</evidence>
<reference evidence="1 2" key="1">
    <citation type="journal article" date="2020" name="Cell">
        <title>Large-Scale Comparative Analyses of Tick Genomes Elucidate Their Genetic Diversity and Vector Capacities.</title>
        <authorList>
            <consortium name="Tick Genome and Microbiome Consortium (TIGMIC)"/>
            <person name="Jia N."/>
            <person name="Wang J."/>
            <person name="Shi W."/>
            <person name="Du L."/>
            <person name="Sun Y."/>
            <person name="Zhan W."/>
            <person name="Jiang J.F."/>
            <person name="Wang Q."/>
            <person name="Zhang B."/>
            <person name="Ji P."/>
            <person name="Bell-Sakyi L."/>
            <person name="Cui X.M."/>
            <person name="Yuan T.T."/>
            <person name="Jiang B.G."/>
            <person name="Yang W.F."/>
            <person name="Lam T.T."/>
            <person name="Chang Q.C."/>
            <person name="Ding S.J."/>
            <person name="Wang X.J."/>
            <person name="Zhu J.G."/>
            <person name="Ruan X.D."/>
            <person name="Zhao L."/>
            <person name="Wei J.T."/>
            <person name="Ye R.Z."/>
            <person name="Que T.C."/>
            <person name="Du C.H."/>
            <person name="Zhou Y.H."/>
            <person name="Cheng J.X."/>
            <person name="Dai P.F."/>
            <person name="Guo W.B."/>
            <person name="Han X.H."/>
            <person name="Huang E.J."/>
            <person name="Li L.F."/>
            <person name="Wei W."/>
            <person name="Gao Y.C."/>
            <person name="Liu J.Z."/>
            <person name="Shao H.Z."/>
            <person name="Wang X."/>
            <person name="Wang C.C."/>
            <person name="Yang T.C."/>
            <person name="Huo Q.B."/>
            <person name="Li W."/>
            <person name="Chen H.Y."/>
            <person name="Chen S.E."/>
            <person name="Zhou L.G."/>
            <person name="Ni X.B."/>
            <person name="Tian J.H."/>
            <person name="Sheng Y."/>
            <person name="Liu T."/>
            <person name="Pan Y.S."/>
            <person name="Xia L.Y."/>
            <person name="Li J."/>
            <person name="Zhao F."/>
            <person name="Cao W.C."/>
        </authorList>
    </citation>
    <scope>NUCLEOTIDE SEQUENCE [LARGE SCALE GENOMIC DNA]</scope>
    <source>
        <strain evidence="1">Iper-2018</strain>
    </source>
</reference>
<feature type="non-terminal residue" evidence="1">
    <location>
        <position position="1"/>
    </location>
</feature>
<proteinExistence type="predicted"/>
<organism evidence="1 2">
    <name type="scientific">Ixodes persulcatus</name>
    <name type="common">Taiga tick</name>
    <dbReference type="NCBI Taxonomy" id="34615"/>
    <lineage>
        <taxon>Eukaryota</taxon>
        <taxon>Metazoa</taxon>
        <taxon>Ecdysozoa</taxon>
        <taxon>Arthropoda</taxon>
        <taxon>Chelicerata</taxon>
        <taxon>Arachnida</taxon>
        <taxon>Acari</taxon>
        <taxon>Parasitiformes</taxon>
        <taxon>Ixodida</taxon>
        <taxon>Ixodoidea</taxon>
        <taxon>Ixodidae</taxon>
        <taxon>Ixodinae</taxon>
        <taxon>Ixodes</taxon>
    </lineage>
</organism>
<gene>
    <name evidence="1" type="ORF">HPB47_011826</name>
</gene>
<dbReference type="EMBL" id="JABSTQ010011465">
    <property type="protein sequence ID" value="KAG0411042.1"/>
    <property type="molecule type" value="Genomic_DNA"/>
</dbReference>
<dbReference type="Proteomes" id="UP000805193">
    <property type="component" value="Unassembled WGS sequence"/>
</dbReference>
<protein>
    <submittedName>
        <fullName evidence="1">Uncharacterized protein</fullName>
    </submittedName>
</protein>
<keyword evidence="2" id="KW-1185">Reference proteome</keyword>
<feature type="non-terminal residue" evidence="1">
    <location>
        <position position="56"/>
    </location>
</feature>
<evidence type="ECO:0000313" key="1">
    <source>
        <dbReference type="EMBL" id="KAG0411042.1"/>
    </source>
</evidence>
<sequence length="56" mass="6136">GGSEVVIPLPLVSFSKLVKGVELLLLLLPPGTRIEKSNRHGHRHNLRNCKLILTGD</sequence>
<accession>A0AC60NVC6</accession>